<keyword evidence="1" id="KW-0732">Signal</keyword>
<evidence type="ECO:0000313" key="2">
    <source>
        <dbReference type="EMBL" id="MFD2646569.1"/>
    </source>
</evidence>
<feature type="signal peptide" evidence="1">
    <location>
        <begin position="1"/>
        <end position="24"/>
    </location>
</feature>
<protein>
    <submittedName>
        <fullName evidence="2">Curlin</fullName>
    </submittedName>
</protein>
<feature type="chain" id="PRO_5047423587" evidence="1">
    <location>
        <begin position="25"/>
        <end position="138"/>
    </location>
</feature>
<dbReference type="EMBL" id="JBHUNP010000001">
    <property type="protein sequence ID" value="MFD2646569.1"/>
    <property type="molecule type" value="Genomic_DNA"/>
</dbReference>
<dbReference type="Proteomes" id="UP001597521">
    <property type="component" value="Unassembled WGS sequence"/>
</dbReference>
<comment type="caution">
    <text evidence="2">The sequence shown here is derived from an EMBL/GenBank/DDBJ whole genome shotgun (WGS) entry which is preliminary data.</text>
</comment>
<name>A0ABW5QGW2_9HYPH</name>
<proteinExistence type="predicted"/>
<gene>
    <name evidence="2" type="ORF">ACFSX5_02035</name>
</gene>
<evidence type="ECO:0000256" key="1">
    <source>
        <dbReference type="SAM" id="SignalP"/>
    </source>
</evidence>
<reference evidence="3" key="1">
    <citation type="journal article" date="2019" name="Int. J. Syst. Evol. Microbiol.">
        <title>The Global Catalogue of Microorganisms (GCM) 10K type strain sequencing project: providing services to taxonomists for standard genome sequencing and annotation.</title>
        <authorList>
            <consortium name="The Broad Institute Genomics Platform"/>
            <consortium name="The Broad Institute Genome Sequencing Center for Infectious Disease"/>
            <person name="Wu L."/>
            <person name="Ma J."/>
        </authorList>
    </citation>
    <scope>NUCLEOTIDE SEQUENCE [LARGE SCALE GENOMIC DNA]</scope>
    <source>
        <strain evidence="3">CCM 7427</strain>
    </source>
</reference>
<sequence>MTTRFTKTIAALAAATLIGITSFAAPATAGGQISIGFSPTDPDQKQALSLGLKMFSLVQGMSATGANAYQNGNGNSAGIAQNGSGNHGLIFQDGDGHTGTIEQNGHNNSCGLFQFGENTNGQCLQDGDDAGITTVFGF</sequence>
<dbReference type="RefSeq" id="WP_386831298.1">
    <property type="nucleotide sequence ID" value="NZ_JBHUNP010000001.1"/>
</dbReference>
<keyword evidence="3" id="KW-1185">Reference proteome</keyword>
<evidence type="ECO:0000313" key="3">
    <source>
        <dbReference type="Proteomes" id="UP001597521"/>
    </source>
</evidence>
<organism evidence="2 3">
    <name type="scientific">Devosia albogilva</name>
    <dbReference type="NCBI Taxonomy" id="429726"/>
    <lineage>
        <taxon>Bacteria</taxon>
        <taxon>Pseudomonadati</taxon>
        <taxon>Pseudomonadota</taxon>
        <taxon>Alphaproteobacteria</taxon>
        <taxon>Hyphomicrobiales</taxon>
        <taxon>Devosiaceae</taxon>
        <taxon>Devosia</taxon>
    </lineage>
</organism>
<accession>A0ABW5QGW2</accession>